<proteinExistence type="predicted"/>
<keyword evidence="3" id="KW-1185">Reference proteome</keyword>
<reference evidence="2 3" key="1">
    <citation type="submission" date="2024-06" db="EMBL/GenBank/DDBJ databases">
        <title>The Natural Products Discovery Center: Release of the First 8490 Sequenced Strains for Exploring Actinobacteria Biosynthetic Diversity.</title>
        <authorList>
            <person name="Kalkreuter E."/>
            <person name="Kautsar S.A."/>
            <person name="Yang D."/>
            <person name="Bader C.D."/>
            <person name="Teijaro C.N."/>
            <person name="Fluegel L."/>
            <person name="Davis C.M."/>
            <person name="Simpson J.R."/>
            <person name="Lauterbach L."/>
            <person name="Steele A.D."/>
            <person name="Gui C."/>
            <person name="Meng S."/>
            <person name="Li G."/>
            <person name="Viehrig K."/>
            <person name="Ye F."/>
            <person name="Su P."/>
            <person name="Kiefer A.F."/>
            <person name="Nichols A."/>
            <person name="Cepeda A.J."/>
            <person name="Yan W."/>
            <person name="Fan B."/>
            <person name="Jiang Y."/>
            <person name="Adhikari A."/>
            <person name="Zheng C.-J."/>
            <person name="Schuster L."/>
            <person name="Cowan T.M."/>
            <person name="Smanski M.J."/>
            <person name="Chevrette M.G."/>
            <person name="De Carvalho L.P.S."/>
            <person name="Shen B."/>
        </authorList>
    </citation>
    <scope>NUCLEOTIDE SEQUENCE [LARGE SCALE GENOMIC DNA]</scope>
    <source>
        <strain evidence="2 3">NPDC050100</strain>
    </source>
</reference>
<dbReference type="GO" id="GO:0016757">
    <property type="term" value="F:glycosyltransferase activity"/>
    <property type="evidence" value="ECO:0007669"/>
    <property type="project" value="UniProtKB-KW"/>
</dbReference>
<gene>
    <name evidence="2" type="ORF">AB0I59_14115</name>
</gene>
<dbReference type="EC" id="2.4.-.-" evidence="2"/>
<evidence type="ECO:0000313" key="3">
    <source>
        <dbReference type="Proteomes" id="UP001551675"/>
    </source>
</evidence>
<dbReference type="InterPro" id="IPR001173">
    <property type="entry name" value="Glyco_trans_2-like"/>
</dbReference>
<keyword evidence="2" id="KW-0328">Glycosyltransferase</keyword>
<dbReference type="RefSeq" id="WP_358132756.1">
    <property type="nucleotide sequence ID" value="NZ_JBFALK010000006.1"/>
</dbReference>
<feature type="domain" description="Glycosyltransferase 2-like" evidence="1">
    <location>
        <begin position="171"/>
        <end position="278"/>
    </location>
</feature>
<evidence type="ECO:0000313" key="2">
    <source>
        <dbReference type="EMBL" id="MEV0969768.1"/>
    </source>
</evidence>
<evidence type="ECO:0000259" key="1">
    <source>
        <dbReference type="Pfam" id="PF00535"/>
    </source>
</evidence>
<keyword evidence="2" id="KW-0808">Transferase</keyword>
<dbReference type="SUPFAM" id="SSF53448">
    <property type="entry name" value="Nucleotide-diphospho-sugar transferases"/>
    <property type="match status" value="1"/>
</dbReference>
<dbReference type="CDD" id="cd00761">
    <property type="entry name" value="Glyco_tranf_GTA_type"/>
    <property type="match status" value="1"/>
</dbReference>
<dbReference type="Gene3D" id="3.90.550.10">
    <property type="entry name" value="Spore Coat Polysaccharide Biosynthesis Protein SpsA, Chain A"/>
    <property type="match status" value="1"/>
</dbReference>
<dbReference type="InterPro" id="IPR029044">
    <property type="entry name" value="Nucleotide-diphossugar_trans"/>
</dbReference>
<dbReference type="Proteomes" id="UP001551675">
    <property type="component" value="Unassembled WGS sequence"/>
</dbReference>
<accession>A0ABV3GDQ3</accession>
<dbReference type="Pfam" id="PF00535">
    <property type="entry name" value="Glycos_transf_2"/>
    <property type="match status" value="1"/>
</dbReference>
<organism evidence="2 3">
    <name type="scientific">Microtetraspora glauca</name>
    <dbReference type="NCBI Taxonomy" id="1996"/>
    <lineage>
        <taxon>Bacteria</taxon>
        <taxon>Bacillati</taxon>
        <taxon>Actinomycetota</taxon>
        <taxon>Actinomycetes</taxon>
        <taxon>Streptosporangiales</taxon>
        <taxon>Streptosporangiaceae</taxon>
        <taxon>Microtetraspora</taxon>
    </lineage>
</organism>
<comment type="caution">
    <text evidence="2">The sequence shown here is derived from an EMBL/GenBank/DDBJ whole genome shotgun (WGS) entry which is preliminary data.</text>
</comment>
<dbReference type="EMBL" id="JBFALK010000006">
    <property type="protein sequence ID" value="MEV0969768.1"/>
    <property type="molecule type" value="Genomic_DNA"/>
</dbReference>
<name>A0ABV3GDQ3_MICGL</name>
<sequence>MTSPQGFLSCADAELAAATWDGSRWLIAGTPFPDGPIGEAVTRLRGFKGIRFSWPERAPHGGDADLAGAARAEPYDIGSLDAVTRLAAAGVPLHAETVPGWLAAEDPALAGLLTSSGWLEPETDTAGVSVADLRREEHSVRLRRHALAANRTTGTVSVILASRRPSMAAWALAQIAGQRHVDVEVVFAAHGYPADVVRRAAQGLPFPVEVIEADGGTVFGDVLNEAARRASGDFLAKWDDDDWYGPEHLADLLLARSYSGADIVGTTAEFFYLEPLNLTVRRTDYRSEVWHRHVAGGTILLDRAAFTGFPPVPRAVDEGMLKAAEAAGARIYRTHGLGYMLRRSTAAQHTWRLPLAHFLKVATNQWRGRTPSRILERAH</sequence>
<protein>
    <submittedName>
        <fullName evidence="2">Glycosyltransferase family A protein</fullName>
        <ecNumber evidence="2">2.4.-.-</ecNumber>
    </submittedName>
</protein>